<evidence type="ECO:0000313" key="4">
    <source>
        <dbReference type="Proteomes" id="UP000028782"/>
    </source>
</evidence>
<dbReference type="GO" id="GO:0005524">
    <property type="term" value="F:ATP binding"/>
    <property type="evidence" value="ECO:0007669"/>
    <property type="project" value="InterPro"/>
</dbReference>
<dbReference type="PANTHER" id="PTHR32039:SF9">
    <property type="entry name" value="MAGNESIUM-CHELATASE SUBUNIT CHLI-2, CHLOROPLASTIC"/>
    <property type="match status" value="1"/>
</dbReference>
<feature type="region of interest" description="Disordered" evidence="1">
    <location>
        <begin position="323"/>
        <end position="403"/>
    </location>
</feature>
<dbReference type="SUPFAM" id="SSF52540">
    <property type="entry name" value="P-loop containing nucleoside triphosphate hydrolases"/>
    <property type="match status" value="1"/>
</dbReference>
<feature type="compositionally biased region" description="Low complexity" evidence="1">
    <location>
        <begin position="338"/>
        <end position="352"/>
    </location>
</feature>
<evidence type="ECO:0000259" key="2">
    <source>
        <dbReference type="SMART" id="SM00382"/>
    </source>
</evidence>
<dbReference type="GO" id="GO:0016887">
    <property type="term" value="F:ATP hydrolysis activity"/>
    <property type="evidence" value="ECO:0007669"/>
    <property type="project" value="InterPro"/>
</dbReference>
<feature type="domain" description="AAA+ ATPase" evidence="2">
    <location>
        <begin position="70"/>
        <end position="215"/>
    </location>
</feature>
<dbReference type="InterPro" id="IPR027417">
    <property type="entry name" value="P-loop_NTPase"/>
</dbReference>
<dbReference type="InterPro" id="IPR011704">
    <property type="entry name" value="ATPase_dyneun-rel_AAA"/>
</dbReference>
<dbReference type="AlphaFoldDB" id="A0A076PI69"/>
<name>A0A076PI69_COMTE</name>
<dbReference type="EMBL" id="CP006704">
    <property type="protein sequence ID" value="AIJ46474.1"/>
    <property type="molecule type" value="Genomic_DNA"/>
</dbReference>
<feature type="region of interest" description="Disordered" evidence="1">
    <location>
        <begin position="1"/>
        <end position="41"/>
    </location>
</feature>
<dbReference type="Gene3D" id="3.40.50.300">
    <property type="entry name" value="P-loop containing nucleotide triphosphate hydrolases"/>
    <property type="match status" value="1"/>
</dbReference>
<organism evidence="3 4">
    <name type="scientific">Comamonas testosteroni TK102</name>
    <dbReference type="NCBI Taxonomy" id="1392005"/>
    <lineage>
        <taxon>Bacteria</taxon>
        <taxon>Pseudomonadati</taxon>
        <taxon>Pseudomonadota</taxon>
        <taxon>Betaproteobacteria</taxon>
        <taxon>Burkholderiales</taxon>
        <taxon>Comamonadaceae</taxon>
        <taxon>Comamonas</taxon>
    </lineage>
</organism>
<dbReference type="Gene3D" id="1.10.8.80">
    <property type="entry name" value="Magnesium chelatase subunit I, C-Terminal domain"/>
    <property type="match status" value="1"/>
</dbReference>
<dbReference type="Pfam" id="PF07728">
    <property type="entry name" value="AAA_5"/>
    <property type="match status" value="1"/>
</dbReference>
<dbReference type="InterPro" id="IPR041628">
    <property type="entry name" value="ChlI/MoxR_AAA_lid"/>
</dbReference>
<evidence type="ECO:0000256" key="1">
    <source>
        <dbReference type="SAM" id="MobiDB-lite"/>
    </source>
</evidence>
<dbReference type="PANTHER" id="PTHR32039">
    <property type="entry name" value="MAGNESIUM-CHELATASE SUBUNIT CHLI"/>
    <property type="match status" value="1"/>
</dbReference>
<dbReference type="SMART" id="SM00382">
    <property type="entry name" value="AAA"/>
    <property type="match status" value="1"/>
</dbReference>
<dbReference type="InterPro" id="IPR045006">
    <property type="entry name" value="CHLI-like"/>
</dbReference>
<dbReference type="KEGG" id="ctes:O987_11775"/>
<dbReference type="Pfam" id="PF17863">
    <property type="entry name" value="AAA_lid_2"/>
    <property type="match status" value="1"/>
</dbReference>
<accession>A0A076PI69</accession>
<dbReference type="RefSeq" id="WP_043372280.1">
    <property type="nucleotide sequence ID" value="NZ_CP006704.1"/>
</dbReference>
<dbReference type="HOGENOM" id="CLU_016684_1_0_4"/>
<sequence>MKEFNSCETGLHQARGTKQEPKPAAAPRSEGLLPPQGGSGEAAQRVFPLSAIQGQPALVQALLLAAIEPQLGGVLIRGPRGTAKSTAARALADLLAPAPFVTLPLGASIEHVTGSLDLSKALAGHEVAFAPGLIAKAHEGVLYVDEINLLPDAIVDVLLDVAASGINRIERDGISHSHAARFVLVGTMNPEEGMLRPQLLDRLGLCVQLDNPQDPQLRSSIVKARLRFDLDPQGFVQSHAARQQEIRQRLAQARSRCRNASELAWSDDVHEAVALQCIAAQVDGLRADLVMLRAARALAAWQGSHSITPAHVAEVAPLVLQHRAAQPDPGSASQPQQTPAGTASAVPAAPSSTDRKDRTEPGIQASASPSTASREPGATGSLPQDAGPGLEQPPAGWGQAQAVSSVVFEPQQADAMAQAALEALAAKKARASGLLR</sequence>
<dbReference type="InterPro" id="IPR003593">
    <property type="entry name" value="AAA+_ATPase"/>
</dbReference>
<proteinExistence type="predicted"/>
<protein>
    <submittedName>
        <fullName evidence="3">Magnesium chelatase</fullName>
    </submittedName>
</protein>
<gene>
    <name evidence="3" type="ORF">O987_11775</name>
</gene>
<dbReference type="Proteomes" id="UP000028782">
    <property type="component" value="Chromosome"/>
</dbReference>
<evidence type="ECO:0000313" key="3">
    <source>
        <dbReference type="EMBL" id="AIJ46474.1"/>
    </source>
</evidence>
<reference evidence="3 4" key="1">
    <citation type="journal article" date="2014" name="Genome Announc.">
        <title>Complete Genome Sequence of Polychlorinated Biphenyl Degrader Comamonas testosteroni TK102 (NBRC 109938).</title>
        <authorList>
            <person name="Fukuda K."/>
            <person name="Hosoyama A."/>
            <person name="Tsuchikane K."/>
            <person name="Ohji S."/>
            <person name="Yamazoe A."/>
            <person name="Fujita N."/>
            <person name="Shintani M."/>
            <person name="Kimbara K."/>
        </authorList>
    </citation>
    <scope>NUCLEOTIDE SEQUENCE [LARGE SCALE GENOMIC DNA]</scope>
    <source>
        <strain evidence="3">TK102</strain>
    </source>
</reference>